<feature type="non-terminal residue" evidence="1">
    <location>
        <position position="45"/>
    </location>
</feature>
<sequence>VDYEHLRNELVERYSILSRRLQQITRYAMSHPNEMGMETIAVIAE</sequence>
<gene>
    <name evidence="1" type="ORF">METZ01_LOCUS442094</name>
</gene>
<accession>A0A382Z1N6</accession>
<proteinExistence type="predicted"/>
<protein>
    <submittedName>
        <fullName evidence="1">Uncharacterized protein</fullName>
    </submittedName>
</protein>
<name>A0A382Z1N6_9ZZZZ</name>
<dbReference type="AlphaFoldDB" id="A0A382Z1N6"/>
<organism evidence="1">
    <name type="scientific">marine metagenome</name>
    <dbReference type="NCBI Taxonomy" id="408172"/>
    <lineage>
        <taxon>unclassified sequences</taxon>
        <taxon>metagenomes</taxon>
        <taxon>ecological metagenomes</taxon>
    </lineage>
</organism>
<evidence type="ECO:0000313" key="1">
    <source>
        <dbReference type="EMBL" id="SVD89240.1"/>
    </source>
</evidence>
<dbReference type="EMBL" id="UINC01180177">
    <property type="protein sequence ID" value="SVD89240.1"/>
    <property type="molecule type" value="Genomic_DNA"/>
</dbReference>
<reference evidence="1" key="1">
    <citation type="submission" date="2018-05" db="EMBL/GenBank/DDBJ databases">
        <authorList>
            <person name="Lanie J.A."/>
            <person name="Ng W.-L."/>
            <person name="Kazmierczak K.M."/>
            <person name="Andrzejewski T.M."/>
            <person name="Davidsen T.M."/>
            <person name="Wayne K.J."/>
            <person name="Tettelin H."/>
            <person name="Glass J.I."/>
            <person name="Rusch D."/>
            <person name="Podicherti R."/>
            <person name="Tsui H.-C.T."/>
            <person name="Winkler M.E."/>
        </authorList>
    </citation>
    <scope>NUCLEOTIDE SEQUENCE</scope>
</reference>
<feature type="non-terminal residue" evidence="1">
    <location>
        <position position="1"/>
    </location>
</feature>